<protein>
    <submittedName>
        <fullName evidence="2">Uncharacterized protein</fullName>
    </submittedName>
</protein>
<comment type="caution">
    <text evidence="2">The sequence shown here is derived from an EMBL/GenBank/DDBJ whole genome shotgun (WGS) entry which is preliminary data.</text>
</comment>
<gene>
    <name evidence="2" type="ORF">CEXT_510411</name>
</gene>
<organism evidence="2 3">
    <name type="scientific">Caerostris extrusa</name>
    <name type="common">Bark spider</name>
    <name type="synonym">Caerostris bankana</name>
    <dbReference type="NCBI Taxonomy" id="172846"/>
    <lineage>
        <taxon>Eukaryota</taxon>
        <taxon>Metazoa</taxon>
        <taxon>Ecdysozoa</taxon>
        <taxon>Arthropoda</taxon>
        <taxon>Chelicerata</taxon>
        <taxon>Arachnida</taxon>
        <taxon>Araneae</taxon>
        <taxon>Araneomorphae</taxon>
        <taxon>Entelegynae</taxon>
        <taxon>Araneoidea</taxon>
        <taxon>Araneidae</taxon>
        <taxon>Caerostris</taxon>
    </lineage>
</organism>
<dbReference type="AlphaFoldDB" id="A0AAV4WXM2"/>
<evidence type="ECO:0000256" key="1">
    <source>
        <dbReference type="SAM" id="Phobius"/>
    </source>
</evidence>
<accession>A0AAV4WXM2</accession>
<feature type="transmembrane region" description="Helical" evidence="1">
    <location>
        <begin position="6"/>
        <end position="28"/>
    </location>
</feature>
<sequence>MCNTDLYLVHIFDLFYFVLCTLPSMNFIKQLIMCHYSPCTTQIDQEISFLPCTTKTLHPSKDRESSQPTPHLVVHLLLASRGRDLFSKSSKILGEKSSVDLEPEHKVCFLRESLKVFEVYSDVQSWKIVPPHLSFFNLHRFSTSSLIPLPSILIPVSSNVRVPATRMSPKYSNLVH</sequence>
<dbReference type="Proteomes" id="UP001054945">
    <property type="component" value="Unassembled WGS sequence"/>
</dbReference>
<keyword evidence="1" id="KW-1133">Transmembrane helix</keyword>
<evidence type="ECO:0000313" key="2">
    <source>
        <dbReference type="EMBL" id="GIY86626.1"/>
    </source>
</evidence>
<reference evidence="2 3" key="1">
    <citation type="submission" date="2021-06" db="EMBL/GenBank/DDBJ databases">
        <title>Caerostris extrusa draft genome.</title>
        <authorList>
            <person name="Kono N."/>
            <person name="Arakawa K."/>
        </authorList>
    </citation>
    <scope>NUCLEOTIDE SEQUENCE [LARGE SCALE GENOMIC DNA]</scope>
</reference>
<keyword evidence="1" id="KW-0472">Membrane</keyword>
<keyword evidence="3" id="KW-1185">Reference proteome</keyword>
<proteinExistence type="predicted"/>
<dbReference type="EMBL" id="BPLR01016826">
    <property type="protein sequence ID" value="GIY86626.1"/>
    <property type="molecule type" value="Genomic_DNA"/>
</dbReference>
<evidence type="ECO:0000313" key="3">
    <source>
        <dbReference type="Proteomes" id="UP001054945"/>
    </source>
</evidence>
<name>A0AAV4WXM2_CAEEX</name>
<keyword evidence="1" id="KW-0812">Transmembrane</keyword>